<organism evidence="2 3">
    <name type="scientific">Chryseobacterium indoltheticum</name>
    <dbReference type="NCBI Taxonomy" id="254"/>
    <lineage>
        <taxon>Bacteria</taxon>
        <taxon>Pseudomonadati</taxon>
        <taxon>Bacteroidota</taxon>
        <taxon>Flavobacteriia</taxon>
        <taxon>Flavobacteriales</taxon>
        <taxon>Weeksellaceae</taxon>
        <taxon>Chryseobacterium group</taxon>
        <taxon>Chryseobacterium</taxon>
    </lineage>
</organism>
<accession>A0A381FQJ9</accession>
<name>A0A381FQJ9_9FLAO</name>
<dbReference type="InterPro" id="IPR021908">
    <property type="entry name" value="YfbK_C"/>
</dbReference>
<evidence type="ECO:0000313" key="3">
    <source>
        <dbReference type="Proteomes" id="UP000254282"/>
    </source>
</evidence>
<evidence type="ECO:0000259" key="1">
    <source>
        <dbReference type="Pfam" id="PF12034"/>
    </source>
</evidence>
<gene>
    <name evidence="2" type="ORF">NCTC13532_04258</name>
</gene>
<reference evidence="2 3" key="1">
    <citation type="submission" date="2018-06" db="EMBL/GenBank/DDBJ databases">
        <authorList>
            <consortium name="Pathogen Informatics"/>
            <person name="Doyle S."/>
        </authorList>
    </citation>
    <scope>NUCLEOTIDE SEQUENCE [LARGE SCALE GENOMIC DNA]</scope>
    <source>
        <strain evidence="2 3">NCTC13532</strain>
    </source>
</reference>
<proteinExistence type="predicted"/>
<dbReference type="Pfam" id="PF12034">
    <property type="entry name" value="YfbK_C"/>
    <property type="match status" value="1"/>
</dbReference>
<dbReference type="EMBL" id="UFVR01000004">
    <property type="protein sequence ID" value="SUX48638.1"/>
    <property type="molecule type" value="Genomic_DNA"/>
</dbReference>
<dbReference type="AlphaFoldDB" id="A0A381FQJ9"/>
<protein>
    <submittedName>
        <fullName evidence="2">Domain of uncharacterized function (DUF3520)</fullName>
    </submittedName>
</protein>
<evidence type="ECO:0000313" key="2">
    <source>
        <dbReference type="EMBL" id="SUX48638.1"/>
    </source>
</evidence>
<dbReference type="Proteomes" id="UP000254282">
    <property type="component" value="Unassembled WGS sequence"/>
</dbReference>
<sequence length="74" mass="8425">MVKNTNQSFSSSSDDFKFASSVAWFGLVLRNSNLIKNKDLKDIESLAKKGRGKDDEGYRAEFVRLVETYKSTQK</sequence>
<feature type="domain" description="Uncharacterized protein YfbK C-terminal" evidence="1">
    <location>
        <begin position="2"/>
        <end position="70"/>
    </location>
</feature>